<feature type="transmembrane region" description="Helical" evidence="1">
    <location>
        <begin position="230"/>
        <end position="251"/>
    </location>
</feature>
<organism evidence="2 3">
    <name type="scientific">Tectimicrobiota bacterium</name>
    <dbReference type="NCBI Taxonomy" id="2528274"/>
    <lineage>
        <taxon>Bacteria</taxon>
        <taxon>Pseudomonadati</taxon>
        <taxon>Nitrospinota/Tectimicrobiota group</taxon>
        <taxon>Candidatus Tectimicrobiota</taxon>
    </lineage>
</organism>
<keyword evidence="1" id="KW-1133">Transmembrane helix</keyword>
<protein>
    <submittedName>
        <fullName evidence="2">Uncharacterized protein</fullName>
    </submittedName>
</protein>
<dbReference type="AlphaFoldDB" id="A0A932ZUN0"/>
<evidence type="ECO:0000313" key="2">
    <source>
        <dbReference type="EMBL" id="MBI4250880.1"/>
    </source>
</evidence>
<comment type="caution">
    <text evidence="2">The sequence shown here is derived from an EMBL/GenBank/DDBJ whole genome shotgun (WGS) entry which is preliminary data.</text>
</comment>
<proteinExistence type="predicted"/>
<feature type="transmembrane region" description="Helical" evidence="1">
    <location>
        <begin position="68"/>
        <end position="88"/>
    </location>
</feature>
<evidence type="ECO:0000256" key="1">
    <source>
        <dbReference type="SAM" id="Phobius"/>
    </source>
</evidence>
<accession>A0A932ZUN0</accession>
<dbReference type="EMBL" id="JACQRX010000015">
    <property type="protein sequence ID" value="MBI4250880.1"/>
    <property type="molecule type" value="Genomic_DNA"/>
</dbReference>
<feature type="transmembrane region" description="Helical" evidence="1">
    <location>
        <begin position="200"/>
        <end position="218"/>
    </location>
</feature>
<gene>
    <name evidence="2" type="ORF">HY618_00335</name>
</gene>
<feature type="transmembrane region" description="Helical" evidence="1">
    <location>
        <begin position="118"/>
        <end position="143"/>
    </location>
</feature>
<sequence>MQADRAPGPLSRYLELGVRIHLADFPQISVVVLLFYLPLAYLALLLHPPLQSLLRPGGGDALVLVPRMLIAQALLRTVQLFIFSLLVLRLDAQRRGGGDAWDLAETLGRLWRVARVDLAYAFGLQALAMLVLWLSMGVMGFLLGSGPLVFPAALSVTAFAVISPAIRFYFCAFAALLHGDGFKASFQRSSAASSGAEKQVALLVLTYLLVWFILWQIVHGVFGGSLVGQLFLHGGVMLTSVSYFFAGYGLYLDVAPPLPGEPQAEGGALPLPPGEG</sequence>
<dbReference type="Proteomes" id="UP000752292">
    <property type="component" value="Unassembled WGS sequence"/>
</dbReference>
<feature type="transmembrane region" description="Helical" evidence="1">
    <location>
        <begin position="28"/>
        <end position="48"/>
    </location>
</feature>
<evidence type="ECO:0000313" key="3">
    <source>
        <dbReference type="Proteomes" id="UP000752292"/>
    </source>
</evidence>
<feature type="transmembrane region" description="Helical" evidence="1">
    <location>
        <begin position="149"/>
        <end position="179"/>
    </location>
</feature>
<keyword evidence="1" id="KW-0812">Transmembrane</keyword>
<keyword evidence="1" id="KW-0472">Membrane</keyword>
<name>A0A932ZUN0_UNCTE</name>
<reference evidence="2" key="1">
    <citation type="submission" date="2020-07" db="EMBL/GenBank/DDBJ databases">
        <title>Huge and variable diversity of episymbiotic CPR bacteria and DPANN archaea in groundwater ecosystems.</title>
        <authorList>
            <person name="He C.Y."/>
            <person name="Keren R."/>
            <person name="Whittaker M."/>
            <person name="Farag I.F."/>
            <person name="Doudna J."/>
            <person name="Cate J.H.D."/>
            <person name="Banfield J.F."/>
        </authorList>
    </citation>
    <scope>NUCLEOTIDE SEQUENCE</scope>
    <source>
        <strain evidence="2">NC_groundwater_1370_Ag_S-0.2um_69_93</strain>
    </source>
</reference>